<evidence type="ECO:0000313" key="2">
    <source>
        <dbReference type="Proteomes" id="UP000649345"/>
    </source>
</evidence>
<evidence type="ECO:0000313" key="1">
    <source>
        <dbReference type="EMBL" id="MBC5658706.1"/>
    </source>
</evidence>
<reference evidence="1" key="1">
    <citation type="submission" date="2020-08" db="EMBL/GenBank/DDBJ databases">
        <title>Genome public.</title>
        <authorList>
            <person name="Liu C."/>
            <person name="Sun Q."/>
        </authorList>
    </citation>
    <scope>NUCLEOTIDE SEQUENCE</scope>
    <source>
        <strain evidence="1">NSJ-68</strain>
    </source>
</reference>
<accession>A0A923RLU7</accession>
<dbReference type="AlphaFoldDB" id="A0A923RLU7"/>
<dbReference type="RefSeq" id="WP_186873354.1">
    <property type="nucleotide sequence ID" value="NZ_JACOOR010000002.1"/>
</dbReference>
<protein>
    <submittedName>
        <fullName evidence="1">Uncharacterized protein</fullName>
    </submittedName>
</protein>
<keyword evidence="2" id="KW-1185">Reference proteome</keyword>
<proteinExistence type="predicted"/>
<name>A0A923RLU7_9FIRM</name>
<sequence>MIVELLSAILESFIYDITSSGIKNWIDKRRLNELLKGIREDIRNFCGKNECSYLDSSAFEYFIRNTEFLQRVIERAVTTKLEKTEKEFLRDEIKKAREIAVAENILFTNNEERIVRDLYHITTEKVENYYRNKLSAGQRHAVAVYLANLTELRESMEEFRDKSLANDKEILKAIKEKGKISDTKAAKIAYLLSEELVEGRFLEYNSLAKAIEDKSDDLAVFYECLLHIFCSEKCTDAVRKIGGISNADIRDIAVRTALPILVYRKEQLDCLYEFSSASSLKGIIYGLVNDDYTDIFLEKITFEEGVEIHNLTFNKKLLYEEEQLVKQIAIISLYKRQIRTVHLAMEELENGNQTWLTELLIADKRVDSLIGGDVIDGKYAGLNELVEYIQQYQNIYDGLCKELRTVYYSVLVKAYLFINKVDKAEQSIPIELAKERPLSDYMYEIKIEKNEVELAEVYSYSVQNETFWLLNNYFSLRRNERELIEFCRKHEDIFEKDWPLFFMYQGALQALGFQNEREKQLRKHSDKLNQTYEYWNELLNIDTSKKTREEFVEACQKGKMTSLFYNSEYLIIERLLNYQEYALAELYIAKHERIGGTNYQIKKYKAIIQQSKENEIEALKWYRASFDENQEDAFVIDSLITLLLCNRRNVSKNIVDAALKADTSRLHMLVAACYLKDGNISKAKCENIRAILMEKEGDVSVYCQYISISTSAHNNETVTLAGVDADTAVYCKKVDGGHRWLCIYKDSILPSSPYVWNNDYHVHIDDAARLGYLRKHRGSQIIIENELYEIVEIMTLDCYLFRTCMAKMIQNGVAKEISIPLKDGEMDISTLTEMLGQKTPNERNAYDWLEQYNNLQYVPLPLYAYKQFTRLSYFQFVDMILDSPNYFVREKISTFRQTKKGVVSFAALVTLYKIGFPAESIREAGGVIMESTLVQAISDSAEIIKEYDRETVASLGMIDGNLFLNQVDDTGKEYWLKEAGSFKKYCEAIPVITNDSDLLEEIFGGHDIKDVFGICDYDAISFVHHNEGYSLIAVEAILNSLSMDEELKLNVITIPDWLVIQEISGERLLGYTKSLLDKGCLISVTKNVIDYLSLEISKADEGTKKKLYLLWDRLLSDVEKYPEKQRIVFIQAISEIIVSYKDEIKSVDVGILRILMNNILLLRKQKIEMIFDGEQLSFALVNAESEEQILEIK</sequence>
<organism evidence="1 2">
    <name type="scientific">Anaerosacchariphilus hominis</name>
    <dbReference type="NCBI Taxonomy" id="2763017"/>
    <lineage>
        <taxon>Bacteria</taxon>
        <taxon>Bacillati</taxon>
        <taxon>Bacillota</taxon>
        <taxon>Clostridia</taxon>
        <taxon>Lachnospirales</taxon>
        <taxon>Lachnospiraceae</taxon>
        <taxon>Anaerosacchariphilus</taxon>
    </lineage>
</organism>
<comment type="caution">
    <text evidence="1">The sequence shown here is derived from an EMBL/GenBank/DDBJ whole genome shotgun (WGS) entry which is preliminary data.</text>
</comment>
<dbReference type="Proteomes" id="UP000649345">
    <property type="component" value="Unassembled WGS sequence"/>
</dbReference>
<dbReference type="EMBL" id="JACOOR010000002">
    <property type="protein sequence ID" value="MBC5658706.1"/>
    <property type="molecule type" value="Genomic_DNA"/>
</dbReference>
<gene>
    <name evidence="1" type="ORF">H8S44_02820</name>
</gene>